<dbReference type="InterPro" id="IPR000760">
    <property type="entry name" value="Inositol_monophosphatase-like"/>
</dbReference>
<dbReference type="InterPro" id="IPR050725">
    <property type="entry name" value="CysQ/Inositol_MonoPase"/>
</dbReference>
<dbReference type="RefSeq" id="WP_032516503.1">
    <property type="nucleotide sequence ID" value="NZ_JNAO01000013.1"/>
</dbReference>
<name>A0A0A2AEN9_PROMR</name>
<dbReference type="PANTHER" id="PTHR43028:SF1">
    <property type="entry name" value="AMMONIUM TRANSPORT PROTEIN"/>
    <property type="match status" value="1"/>
</dbReference>
<dbReference type="STRING" id="167548.EU98_1890"/>
<dbReference type="eggNOG" id="COG1218">
    <property type="taxonomic scope" value="Bacteria"/>
</dbReference>
<dbReference type="Gene3D" id="3.40.190.80">
    <property type="match status" value="1"/>
</dbReference>
<feature type="binding site" evidence="1">
    <location>
        <position position="83"/>
    </location>
    <ligand>
        <name>Mg(2+)</name>
        <dbReference type="ChEBI" id="CHEBI:18420"/>
        <label>1</label>
        <note>catalytic</note>
    </ligand>
</feature>
<sequence>MIKLPSGLEINNLIDDLKVFSWEASEILLYYSQILKDSCNNSNIIKNNNIEDPVTLADLEVNKLIIQRINGKYKDIGWAILSEENVKIKPHSCDINSDWIWVLDPLDGTKDFIQGTNNYAMHLALNYKQRPYLGVVLIPEKDELWISDGEKTWCEMKNSTTSGTNLSRSKNLKEMIIVTSKNHGNANLHNLIEKVGFKDVKVMGSIGCKISSILRGESDIYISLSLPGKSSPKDWDFSAPEAVLKAAGGAITNLENEPLSYGEKDFEQKGIIIASNNKLTHKKVCFDIKEIIKKYDLYPL</sequence>
<feature type="binding site" evidence="1">
    <location>
        <position position="107"/>
    </location>
    <ligand>
        <name>Mg(2+)</name>
        <dbReference type="ChEBI" id="CHEBI:18420"/>
        <label>1</label>
        <note>catalytic</note>
    </ligand>
</feature>
<dbReference type="GO" id="GO:0046872">
    <property type="term" value="F:metal ion binding"/>
    <property type="evidence" value="ECO:0007669"/>
    <property type="project" value="UniProtKB-KW"/>
</dbReference>
<evidence type="ECO:0000256" key="1">
    <source>
        <dbReference type="PIRSR" id="PIRSR600760-2"/>
    </source>
</evidence>
<evidence type="ECO:0000313" key="2">
    <source>
        <dbReference type="EMBL" id="KGG00358.1"/>
    </source>
</evidence>
<dbReference type="Gene3D" id="3.30.540.10">
    <property type="entry name" value="Fructose-1,6-Bisphosphatase, subunit A, domain 1"/>
    <property type="match status" value="1"/>
</dbReference>
<dbReference type="Proteomes" id="UP000030533">
    <property type="component" value="Unassembled WGS sequence"/>
</dbReference>
<keyword evidence="1" id="KW-0460">Magnesium</keyword>
<dbReference type="PANTHER" id="PTHR43028">
    <property type="entry name" value="3'(2'),5'-BISPHOSPHATE NUCLEOTIDASE 1"/>
    <property type="match status" value="1"/>
</dbReference>
<dbReference type="GO" id="GO:0008441">
    <property type="term" value="F:3'(2'),5'-bisphosphate nucleotidase activity"/>
    <property type="evidence" value="ECO:0007669"/>
    <property type="project" value="UniProtKB-EC"/>
</dbReference>
<feature type="binding site" evidence="1">
    <location>
        <position position="104"/>
    </location>
    <ligand>
        <name>Mg(2+)</name>
        <dbReference type="ChEBI" id="CHEBI:18420"/>
        <label>1</label>
        <note>catalytic</note>
    </ligand>
</feature>
<accession>A0A0A2AEN9</accession>
<dbReference type="PRINTS" id="PR00377">
    <property type="entry name" value="IMPHPHTASES"/>
</dbReference>
<gene>
    <name evidence="2" type="ORF">EU98_1890</name>
</gene>
<dbReference type="GO" id="GO:0000103">
    <property type="term" value="P:sulfate assimilation"/>
    <property type="evidence" value="ECO:0007669"/>
    <property type="project" value="TreeGrafter"/>
</dbReference>
<dbReference type="EMBL" id="JNAO01000013">
    <property type="protein sequence ID" value="KGG00358.1"/>
    <property type="molecule type" value="Genomic_DNA"/>
</dbReference>
<proteinExistence type="predicted"/>
<dbReference type="SUPFAM" id="SSF56655">
    <property type="entry name" value="Carbohydrate phosphatase"/>
    <property type="match status" value="1"/>
</dbReference>
<dbReference type="CDD" id="cd01638">
    <property type="entry name" value="CysQ"/>
    <property type="match status" value="1"/>
</dbReference>
<feature type="binding site" evidence="1">
    <location>
        <position position="236"/>
    </location>
    <ligand>
        <name>Mg(2+)</name>
        <dbReference type="ChEBI" id="CHEBI:18420"/>
        <label>1</label>
        <note>catalytic</note>
    </ligand>
</feature>
<reference evidence="3" key="1">
    <citation type="journal article" date="2014" name="Sci. Data">
        <title>Genomes of diverse isolates of the marine cyanobacterium Prochlorococcus.</title>
        <authorList>
            <person name="Biller S."/>
            <person name="Berube P."/>
            <person name="Thompson J."/>
            <person name="Kelly L."/>
            <person name="Roggensack S."/>
            <person name="Awad L."/>
            <person name="Roache-Johnson K."/>
            <person name="Ding H."/>
            <person name="Giovannoni S.J."/>
            <person name="Moore L.R."/>
            <person name="Chisholm S.W."/>
        </authorList>
    </citation>
    <scope>NUCLEOTIDE SEQUENCE [LARGE SCALE GENOMIC DNA]</scope>
    <source>
        <strain evidence="3">MIT 9314</strain>
    </source>
</reference>
<dbReference type="Pfam" id="PF00459">
    <property type="entry name" value="Inositol_P"/>
    <property type="match status" value="1"/>
</dbReference>
<protein>
    <submittedName>
        <fullName evidence="2">3'(2'),5'-bisphosphate nucleotidase</fullName>
        <ecNumber evidence="2">3.1.3.7</ecNumber>
    </submittedName>
</protein>
<organism evidence="2 3">
    <name type="scientific">Prochlorococcus marinus str. MIT 9314</name>
    <dbReference type="NCBI Taxonomy" id="167548"/>
    <lineage>
        <taxon>Bacteria</taxon>
        <taxon>Bacillati</taxon>
        <taxon>Cyanobacteriota</taxon>
        <taxon>Cyanophyceae</taxon>
        <taxon>Synechococcales</taxon>
        <taxon>Prochlorococcaceae</taxon>
        <taxon>Prochlorococcus</taxon>
    </lineage>
</organism>
<keyword evidence="2" id="KW-0378">Hydrolase</keyword>
<comment type="cofactor">
    <cofactor evidence="1">
        <name>Mg(2+)</name>
        <dbReference type="ChEBI" id="CHEBI:18420"/>
    </cofactor>
</comment>
<feature type="binding site" evidence="1">
    <location>
        <position position="106"/>
    </location>
    <ligand>
        <name>Mg(2+)</name>
        <dbReference type="ChEBI" id="CHEBI:18420"/>
        <label>1</label>
        <note>catalytic</note>
    </ligand>
</feature>
<dbReference type="GO" id="GO:0050427">
    <property type="term" value="P:3'-phosphoadenosine 5'-phosphosulfate metabolic process"/>
    <property type="evidence" value="ECO:0007669"/>
    <property type="project" value="TreeGrafter"/>
</dbReference>
<evidence type="ECO:0000313" key="3">
    <source>
        <dbReference type="Proteomes" id="UP000030533"/>
    </source>
</evidence>
<comment type="caution">
    <text evidence="2">The sequence shown here is derived from an EMBL/GenBank/DDBJ whole genome shotgun (WGS) entry which is preliminary data.</text>
</comment>
<dbReference type="EC" id="3.1.3.7" evidence="2"/>
<dbReference type="AlphaFoldDB" id="A0A0A2AEN9"/>
<keyword evidence="1" id="KW-0479">Metal-binding</keyword>